<proteinExistence type="predicted"/>
<dbReference type="EMBL" id="JAMYZR010000032">
    <property type="protein sequence ID" value="MCP1246847.1"/>
    <property type="molecule type" value="Genomic_DNA"/>
</dbReference>
<evidence type="ECO:0000313" key="1">
    <source>
        <dbReference type="EMBL" id="MCP1246847.1"/>
    </source>
</evidence>
<reference evidence="1 2" key="1">
    <citation type="submission" date="2022-06" db="EMBL/GenBank/DDBJ databases">
        <title>Acetobacer genomes from food samples.</title>
        <authorList>
            <person name="Sombolestani A."/>
        </authorList>
    </citation>
    <scope>NUCLEOTIDE SEQUENCE [LARGE SCALE GENOMIC DNA]</scope>
    <source>
        <strain evidence="1 2">R-83281</strain>
    </source>
</reference>
<dbReference type="Pfam" id="PF05930">
    <property type="entry name" value="Phage_AlpA"/>
    <property type="match status" value="1"/>
</dbReference>
<dbReference type="Gene3D" id="1.10.238.160">
    <property type="match status" value="1"/>
</dbReference>
<comment type="caution">
    <text evidence="1">The sequence shown here is derived from an EMBL/GenBank/DDBJ whole genome shotgun (WGS) entry which is preliminary data.</text>
</comment>
<gene>
    <name evidence="1" type="ORF">NKW54_12990</name>
</gene>
<keyword evidence="2" id="KW-1185">Reference proteome</keyword>
<dbReference type="InterPro" id="IPR010260">
    <property type="entry name" value="AlpA"/>
</dbReference>
<organism evidence="1 2">
    <name type="scientific">Acetobacter cerevisiae</name>
    <dbReference type="NCBI Taxonomy" id="178900"/>
    <lineage>
        <taxon>Bacteria</taxon>
        <taxon>Pseudomonadati</taxon>
        <taxon>Pseudomonadota</taxon>
        <taxon>Alphaproteobacteria</taxon>
        <taxon>Acetobacterales</taxon>
        <taxon>Acetobacteraceae</taxon>
        <taxon>Acetobacter</taxon>
    </lineage>
</organism>
<protein>
    <submittedName>
        <fullName evidence="1">AlpA family phage regulatory protein</fullName>
    </submittedName>
</protein>
<accession>A0ABT1ETY4</accession>
<dbReference type="RefSeq" id="WP_253550906.1">
    <property type="nucleotide sequence ID" value="NZ_JAMYZR010000032.1"/>
</dbReference>
<sequence length="71" mass="7984">MLKITPPPPSVGQFLTATEVTQRLKVGKSTLYRKIRNEGFPKPIQMGLRCARWSEEAISNWLEEQKGKAAA</sequence>
<evidence type="ECO:0000313" key="2">
    <source>
        <dbReference type="Proteomes" id="UP001523543"/>
    </source>
</evidence>
<dbReference type="Proteomes" id="UP001523543">
    <property type="component" value="Unassembled WGS sequence"/>
</dbReference>
<name>A0ABT1ETY4_9PROT</name>